<organism evidence="3 4">
    <name type="scientific">Hamadaea flava</name>
    <dbReference type="NCBI Taxonomy" id="1742688"/>
    <lineage>
        <taxon>Bacteria</taxon>
        <taxon>Bacillati</taxon>
        <taxon>Actinomycetota</taxon>
        <taxon>Actinomycetes</taxon>
        <taxon>Micromonosporales</taxon>
        <taxon>Micromonosporaceae</taxon>
        <taxon>Hamadaea</taxon>
    </lineage>
</organism>
<dbReference type="InterPro" id="IPR051606">
    <property type="entry name" value="Polyketide_Oxido-like"/>
</dbReference>
<sequence>MRILLFGATGTLGSRIATELADRGERVTSASRTGHSPSPDIPAVTVDATDSDSVAAAAEGYDVIASALHIDPDNVVPVTTGLLDGARKSGVRRIVFVGGAGSLKVPGGGDLVDTPTFPAEWKPVSMAHRDALNLIRKVDDLDWSYLSPSAAIAPGERTGKFRMGGDDLLADADGTSFVSAEDYAVAFADELEEGNAIRRRITVGY</sequence>
<dbReference type="RefSeq" id="WP_253753097.1">
    <property type="nucleotide sequence ID" value="NZ_JAMZDZ010000001.1"/>
</dbReference>
<reference evidence="4" key="1">
    <citation type="journal article" date="2019" name="Int. J. Syst. Evol. Microbiol.">
        <title>The Global Catalogue of Microorganisms (GCM) 10K type strain sequencing project: providing services to taxonomists for standard genome sequencing and annotation.</title>
        <authorList>
            <consortium name="The Broad Institute Genomics Platform"/>
            <consortium name="The Broad Institute Genome Sequencing Center for Infectious Disease"/>
            <person name="Wu L."/>
            <person name="Ma J."/>
        </authorList>
    </citation>
    <scope>NUCLEOTIDE SEQUENCE [LARGE SCALE GENOMIC DNA]</scope>
    <source>
        <strain evidence="4">CGMCC 4.7289</strain>
    </source>
</reference>
<dbReference type="PANTHER" id="PTHR43355">
    <property type="entry name" value="FLAVIN REDUCTASE (NADPH)"/>
    <property type="match status" value="1"/>
</dbReference>
<dbReference type="PANTHER" id="PTHR43355:SF2">
    <property type="entry name" value="FLAVIN REDUCTASE (NADPH)"/>
    <property type="match status" value="1"/>
</dbReference>
<dbReference type="Gene3D" id="3.40.50.720">
    <property type="entry name" value="NAD(P)-binding Rossmann-like Domain"/>
    <property type="match status" value="1"/>
</dbReference>
<dbReference type="Proteomes" id="UP001595816">
    <property type="component" value="Unassembled WGS sequence"/>
</dbReference>
<dbReference type="InterPro" id="IPR036291">
    <property type="entry name" value="NAD(P)-bd_dom_sf"/>
</dbReference>
<evidence type="ECO:0000313" key="3">
    <source>
        <dbReference type="EMBL" id="MFC4132515.1"/>
    </source>
</evidence>
<dbReference type="InterPro" id="IPR016040">
    <property type="entry name" value="NAD(P)-bd_dom"/>
</dbReference>
<feature type="region of interest" description="Disordered" evidence="1">
    <location>
        <begin position="22"/>
        <end position="42"/>
    </location>
</feature>
<keyword evidence="4" id="KW-1185">Reference proteome</keyword>
<proteinExistence type="predicted"/>
<name>A0ABV8LQB1_9ACTN</name>
<protein>
    <submittedName>
        <fullName evidence="3">NAD(P)-dependent oxidoreductase</fullName>
    </submittedName>
</protein>
<evidence type="ECO:0000259" key="2">
    <source>
        <dbReference type="Pfam" id="PF13460"/>
    </source>
</evidence>
<evidence type="ECO:0000313" key="4">
    <source>
        <dbReference type="Proteomes" id="UP001595816"/>
    </source>
</evidence>
<accession>A0ABV8LQB1</accession>
<comment type="caution">
    <text evidence="3">The sequence shown here is derived from an EMBL/GenBank/DDBJ whole genome shotgun (WGS) entry which is preliminary data.</text>
</comment>
<dbReference type="Pfam" id="PF13460">
    <property type="entry name" value="NAD_binding_10"/>
    <property type="match status" value="1"/>
</dbReference>
<feature type="domain" description="NAD(P)-binding" evidence="2">
    <location>
        <begin position="7"/>
        <end position="168"/>
    </location>
</feature>
<dbReference type="EMBL" id="JBHSAY010000009">
    <property type="protein sequence ID" value="MFC4132515.1"/>
    <property type="molecule type" value="Genomic_DNA"/>
</dbReference>
<gene>
    <name evidence="3" type="ORF">ACFOZ4_18045</name>
</gene>
<evidence type="ECO:0000256" key="1">
    <source>
        <dbReference type="SAM" id="MobiDB-lite"/>
    </source>
</evidence>
<dbReference type="SUPFAM" id="SSF51735">
    <property type="entry name" value="NAD(P)-binding Rossmann-fold domains"/>
    <property type="match status" value="1"/>
</dbReference>